<keyword evidence="3" id="KW-0862">Zinc</keyword>
<dbReference type="SUPFAM" id="SSF57850">
    <property type="entry name" value="RING/U-box"/>
    <property type="match status" value="1"/>
</dbReference>
<reference evidence="7 8" key="1">
    <citation type="journal article" date="2021" name="Environ. Microbiol.">
        <title>Gene family expansions and transcriptome signatures uncover fungal adaptations to wood decay.</title>
        <authorList>
            <person name="Hage H."/>
            <person name="Miyauchi S."/>
            <person name="Viragh M."/>
            <person name="Drula E."/>
            <person name="Min B."/>
            <person name="Chaduli D."/>
            <person name="Navarro D."/>
            <person name="Favel A."/>
            <person name="Norest M."/>
            <person name="Lesage-Meessen L."/>
            <person name="Balint B."/>
            <person name="Merenyi Z."/>
            <person name="de Eugenio L."/>
            <person name="Morin E."/>
            <person name="Martinez A.T."/>
            <person name="Baldrian P."/>
            <person name="Stursova M."/>
            <person name="Martinez M.J."/>
            <person name="Novotny C."/>
            <person name="Magnuson J.K."/>
            <person name="Spatafora J.W."/>
            <person name="Maurice S."/>
            <person name="Pangilinan J."/>
            <person name="Andreopoulos W."/>
            <person name="LaButti K."/>
            <person name="Hundley H."/>
            <person name="Na H."/>
            <person name="Kuo A."/>
            <person name="Barry K."/>
            <person name="Lipzen A."/>
            <person name="Henrissat B."/>
            <person name="Riley R."/>
            <person name="Ahrendt S."/>
            <person name="Nagy L.G."/>
            <person name="Grigoriev I.V."/>
            <person name="Martin F."/>
            <person name="Rosso M.N."/>
        </authorList>
    </citation>
    <scope>NUCLEOTIDE SEQUENCE [LARGE SCALE GENOMIC DNA]</scope>
    <source>
        <strain evidence="7 8">CIRM-BRFM 1785</strain>
    </source>
</reference>
<evidence type="ECO:0000256" key="4">
    <source>
        <dbReference type="PROSITE-ProRule" id="PRU00175"/>
    </source>
</evidence>
<dbReference type="InterPro" id="IPR017907">
    <property type="entry name" value="Znf_RING_CS"/>
</dbReference>
<dbReference type="PROSITE" id="PS50089">
    <property type="entry name" value="ZF_RING_2"/>
    <property type="match status" value="1"/>
</dbReference>
<dbReference type="PANTHER" id="PTHR10131:SF94">
    <property type="entry name" value="TNF RECEPTOR-ASSOCIATED FACTOR 4"/>
    <property type="match status" value="1"/>
</dbReference>
<keyword evidence="8" id="KW-1185">Reference proteome</keyword>
<dbReference type="Pfam" id="PF00097">
    <property type="entry name" value="zf-C3HC4"/>
    <property type="match status" value="1"/>
</dbReference>
<evidence type="ECO:0000256" key="1">
    <source>
        <dbReference type="ARBA" id="ARBA00022723"/>
    </source>
</evidence>
<accession>A0ABQ8K6C0</accession>
<evidence type="ECO:0000256" key="2">
    <source>
        <dbReference type="ARBA" id="ARBA00022771"/>
    </source>
</evidence>
<dbReference type="Gene3D" id="3.30.40.10">
    <property type="entry name" value="Zinc/RING finger domain, C3HC4 (zinc finger)"/>
    <property type="match status" value="1"/>
</dbReference>
<dbReference type="InterPro" id="IPR013083">
    <property type="entry name" value="Znf_RING/FYVE/PHD"/>
</dbReference>
<dbReference type="RefSeq" id="XP_047775561.1">
    <property type="nucleotide sequence ID" value="XM_047928461.1"/>
</dbReference>
<keyword evidence="2 4" id="KW-0863">Zinc-finger</keyword>
<evidence type="ECO:0000313" key="7">
    <source>
        <dbReference type="EMBL" id="KAH9832643.1"/>
    </source>
</evidence>
<keyword evidence="1" id="KW-0479">Metal-binding</keyword>
<dbReference type="PROSITE" id="PS00518">
    <property type="entry name" value="ZF_RING_1"/>
    <property type="match status" value="1"/>
</dbReference>
<dbReference type="EMBL" id="JADCUA010000021">
    <property type="protein sequence ID" value="KAH9832643.1"/>
    <property type="molecule type" value="Genomic_DNA"/>
</dbReference>
<evidence type="ECO:0000256" key="3">
    <source>
        <dbReference type="ARBA" id="ARBA00022833"/>
    </source>
</evidence>
<protein>
    <recommendedName>
        <fullName evidence="6">RING-type domain-containing protein</fullName>
    </recommendedName>
</protein>
<evidence type="ECO:0000256" key="5">
    <source>
        <dbReference type="SAM" id="MobiDB-lite"/>
    </source>
</evidence>
<sequence length="276" mass="30382">MPTCIVCLEVLKDPAALPCGHVFCYSCIVKIVRSITPYTTRHFCPTCRHPYTVAHVDPNLVPHHLQPHVSPAIRRLHLEYSSPSSSTAESSAAECDRLRAEVASLQACCVVWRKRAAVHAAATLGVIGLARMARDTAMKMKTERDEFEAKHLALQKTFEESQRTAPTQPTPPTLPKFCDVFCATPLPLSAGNFRTASRSSFRMPSPSLSDDSYCSDCAECSQGSVKRKRIDERDEEVAPLKRTRSNSSGSSPSPFAKLALAESFERKPLICPDASY</sequence>
<dbReference type="SMART" id="SM00184">
    <property type="entry name" value="RING"/>
    <property type="match status" value="1"/>
</dbReference>
<feature type="domain" description="RING-type" evidence="6">
    <location>
        <begin position="4"/>
        <end position="48"/>
    </location>
</feature>
<dbReference type="Proteomes" id="UP000814176">
    <property type="component" value="Unassembled WGS sequence"/>
</dbReference>
<name>A0ABQ8K6C0_9APHY</name>
<dbReference type="InterPro" id="IPR018957">
    <property type="entry name" value="Znf_C3HC4_RING-type"/>
</dbReference>
<organism evidence="7 8">
    <name type="scientific">Rhodofomes roseus</name>
    <dbReference type="NCBI Taxonomy" id="34475"/>
    <lineage>
        <taxon>Eukaryota</taxon>
        <taxon>Fungi</taxon>
        <taxon>Dikarya</taxon>
        <taxon>Basidiomycota</taxon>
        <taxon>Agaricomycotina</taxon>
        <taxon>Agaricomycetes</taxon>
        <taxon>Polyporales</taxon>
        <taxon>Rhodofomes</taxon>
    </lineage>
</organism>
<feature type="compositionally biased region" description="Low complexity" evidence="5">
    <location>
        <begin position="245"/>
        <end position="254"/>
    </location>
</feature>
<evidence type="ECO:0000259" key="6">
    <source>
        <dbReference type="PROSITE" id="PS50089"/>
    </source>
</evidence>
<evidence type="ECO:0000313" key="8">
    <source>
        <dbReference type="Proteomes" id="UP000814176"/>
    </source>
</evidence>
<feature type="region of interest" description="Disordered" evidence="5">
    <location>
        <begin position="227"/>
        <end position="254"/>
    </location>
</feature>
<gene>
    <name evidence="7" type="ORF">C8Q71DRAFT_879676</name>
</gene>
<dbReference type="GeneID" id="72009193"/>
<comment type="caution">
    <text evidence="7">The sequence shown here is derived from an EMBL/GenBank/DDBJ whole genome shotgun (WGS) entry which is preliminary data.</text>
</comment>
<dbReference type="InterPro" id="IPR001841">
    <property type="entry name" value="Znf_RING"/>
</dbReference>
<feature type="compositionally biased region" description="Basic and acidic residues" evidence="5">
    <location>
        <begin position="229"/>
        <end position="239"/>
    </location>
</feature>
<dbReference type="PANTHER" id="PTHR10131">
    <property type="entry name" value="TNF RECEPTOR ASSOCIATED FACTOR"/>
    <property type="match status" value="1"/>
</dbReference>
<proteinExistence type="predicted"/>